<dbReference type="Proteomes" id="UP000230956">
    <property type="component" value="Unassembled WGS sequence"/>
</dbReference>
<dbReference type="AlphaFoldDB" id="A0A2M7TB78"/>
<gene>
    <name evidence="3" type="ORF">COY37_00500</name>
</gene>
<dbReference type="HAMAP" id="MF_00489">
    <property type="entry name" value="UPF0178"/>
    <property type="match status" value="1"/>
</dbReference>
<dbReference type="RefSeq" id="WP_286678691.1">
    <property type="nucleotide sequence ID" value="NZ_MNXI01000099.1"/>
</dbReference>
<accession>A0A2M7TB78</accession>
<evidence type="ECO:0000256" key="2">
    <source>
        <dbReference type="HAMAP-Rule" id="MF_00489"/>
    </source>
</evidence>
<dbReference type="InterPro" id="IPR003791">
    <property type="entry name" value="UPF0178"/>
</dbReference>
<organism evidence="3 4">
    <name type="scientific">Candidatus Aquicultor secundus</name>
    <dbReference type="NCBI Taxonomy" id="1973895"/>
    <lineage>
        <taxon>Bacteria</taxon>
        <taxon>Bacillati</taxon>
        <taxon>Actinomycetota</taxon>
        <taxon>Candidatus Aquicultoria</taxon>
        <taxon>Candidatus Aquicultorales</taxon>
        <taxon>Candidatus Aquicultoraceae</taxon>
        <taxon>Candidatus Aquicultor</taxon>
    </lineage>
</organism>
<reference evidence="4" key="1">
    <citation type="submission" date="2017-09" db="EMBL/GenBank/DDBJ databases">
        <title>Depth-based differentiation of microbial function through sediment-hosted aquifers and enrichment of novel symbionts in the deep terrestrial subsurface.</title>
        <authorList>
            <person name="Probst A.J."/>
            <person name="Ladd B."/>
            <person name="Jarett J.K."/>
            <person name="Geller-Mcgrath D.E."/>
            <person name="Sieber C.M.K."/>
            <person name="Emerson J.B."/>
            <person name="Anantharaman K."/>
            <person name="Thomas B.C."/>
            <person name="Malmstrom R."/>
            <person name="Stieglmeier M."/>
            <person name="Klingl A."/>
            <person name="Woyke T."/>
            <person name="Ryan C.M."/>
            <person name="Banfield J.F."/>
        </authorList>
    </citation>
    <scope>NUCLEOTIDE SEQUENCE [LARGE SCALE GENOMIC DNA]</scope>
</reference>
<dbReference type="EMBL" id="PFNG01000016">
    <property type="protein sequence ID" value="PIZ42373.1"/>
    <property type="molecule type" value="Genomic_DNA"/>
</dbReference>
<evidence type="ECO:0000313" key="3">
    <source>
        <dbReference type="EMBL" id="PIZ42373.1"/>
    </source>
</evidence>
<comment type="similarity">
    <text evidence="1 2">Belongs to the UPF0178 family.</text>
</comment>
<name>A0A2M7TB78_9ACTN</name>
<dbReference type="NCBIfam" id="NF001095">
    <property type="entry name" value="PRK00124.1"/>
    <property type="match status" value="1"/>
</dbReference>
<comment type="caution">
    <text evidence="3">The sequence shown here is derived from an EMBL/GenBank/DDBJ whole genome shotgun (WGS) entry which is preliminary data.</text>
</comment>
<dbReference type="PANTHER" id="PTHR35146:SF1">
    <property type="entry name" value="UPF0178 PROTEIN YAII"/>
    <property type="match status" value="1"/>
</dbReference>
<dbReference type="PANTHER" id="PTHR35146">
    <property type="entry name" value="UPF0178 PROTEIN YAII"/>
    <property type="match status" value="1"/>
</dbReference>
<sequence length="159" mass="17090">MMRDKKTGAGERRVIVDADACPSLGEIIKVSAAHKTPVVLVGNETQNLLRFSQTTGVSTTVVPSERDAADYAIVALVHAGDIVITADIGLAALALSKKAATISPRGKVYNPATIDTELFLRHEGQKIRRSGGRTKGPLPYTAEDKERLVAVLKRLLEEM</sequence>
<evidence type="ECO:0000256" key="1">
    <source>
        <dbReference type="ARBA" id="ARBA00008522"/>
    </source>
</evidence>
<evidence type="ECO:0000313" key="4">
    <source>
        <dbReference type="Proteomes" id="UP000230956"/>
    </source>
</evidence>
<protein>
    <recommendedName>
        <fullName evidence="2">UPF0178 protein COY37_00500</fullName>
    </recommendedName>
</protein>
<proteinExistence type="inferred from homology"/>
<dbReference type="Pfam" id="PF02639">
    <property type="entry name" value="DUF188"/>
    <property type="match status" value="1"/>
</dbReference>